<name>A0ABQ3YU05_9ACTN</name>
<sequence>MNSTAELDRPPASPTYCGRHRRPRRWFTGHEVAAATAPATATPAPQAGSAPATPASAKGSAPADFDPADFDPADFDPAGPATGSAPAGFDPANPGPAAGSTPADFGSRLVTSSDLAGSGFRLVNSQLLAA</sequence>
<protein>
    <submittedName>
        <fullName evidence="2">Uncharacterized protein</fullName>
    </submittedName>
</protein>
<comment type="caution">
    <text evidence="2">The sequence shown here is derived from an EMBL/GenBank/DDBJ whole genome shotgun (WGS) entry which is preliminary data.</text>
</comment>
<evidence type="ECO:0000313" key="2">
    <source>
        <dbReference type="EMBL" id="GIE01041.1"/>
    </source>
</evidence>
<organism evidence="2 3">
    <name type="scientific">Paractinoplanes durhamensis</name>
    <dbReference type="NCBI Taxonomy" id="113563"/>
    <lineage>
        <taxon>Bacteria</taxon>
        <taxon>Bacillati</taxon>
        <taxon>Actinomycetota</taxon>
        <taxon>Actinomycetes</taxon>
        <taxon>Micromonosporales</taxon>
        <taxon>Micromonosporaceae</taxon>
        <taxon>Paractinoplanes</taxon>
    </lineage>
</organism>
<feature type="region of interest" description="Disordered" evidence="1">
    <location>
        <begin position="1"/>
        <end position="110"/>
    </location>
</feature>
<reference evidence="2 3" key="1">
    <citation type="submission" date="2021-01" db="EMBL/GenBank/DDBJ databases">
        <title>Whole genome shotgun sequence of Actinoplanes durhamensis NBRC 14914.</title>
        <authorList>
            <person name="Komaki H."/>
            <person name="Tamura T."/>
        </authorList>
    </citation>
    <scope>NUCLEOTIDE SEQUENCE [LARGE SCALE GENOMIC DNA]</scope>
    <source>
        <strain evidence="2 3">NBRC 14914</strain>
    </source>
</reference>
<accession>A0ABQ3YU05</accession>
<proteinExistence type="predicted"/>
<feature type="compositionally biased region" description="Low complexity" evidence="1">
    <location>
        <begin position="75"/>
        <end position="88"/>
    </location>
</feature>
<keyword evidence="3" id="KW-1185">Reference proteome</keyword>
<dbReference type="Proteomes" id="UP000637628">
    <property type="component" value="Unassembled WGS sequence"/>
</dbReference>
<feature type="compositionally biased region" description="Low complexity" evidence="1">
    <location>
        <begin position="33"/>
        <end position="65"/>
    </location>
</feature>
<dbReference type="EMBL" id="BOML01000019">
    <property type="protein sequence ID" value="GIE01041.1"/>
    <property type="molecule type" value="Genomic_DNA"/>
</dbReference>
<evidence type="ECO:0000256" key="1">
    <source>
        <dbReference type="SAM" id="MobiDB-lite"/>
    </source>
</evidence>
<gene>
    <name evidence="2" type="ORF">Adu01nite_23910</name>
</gene>
<feature type="compositionally biased region" description="Basic residues" evidence="1">
    <location>
        <begin position="18"/>
        <end position="27"/>
    </location>
</feature>
<evidence type="ECO:0000313" key="3">
    <source>
        <dbReference type="Proteomes" id="UP000637628"/>
    </source>
</evidence>